<accession>A0A8H7UNH2</accession>
<keyword evidence="3" id="KW-1185">Reference proteome</keyword>
<dbReference type="AlphaFoldDB" id="A0A8H7UNH2"/>
<protein>
    <recommendedName>
        <fullName evidence="1">F-box domain-containing protein</fullName>
    </recommendedName>
</protein>
<dbReference type="InterPro" id="IPR001810">
    <property type="entry name" value="F-box_dom"/>
</dbReference>
<dbReference type="EMBL" id="JAEPRC010001269">
    <property type="protein sequence ID" value="KAG2189680.1"/>
    <property type="molecule type" value="Genomic_DNA"/>
</dbReference>
<evidence type="ECO:0000259" key="1">
    <source>
        <dbReference type="PROSITE" id="PS50181"/>
    </source>
</evidence>
<dbReference type="SUPFAM" id="SSF52047">
    <property type="entry name" value="RNI-like"/>
    <property type="match status" value="1"/>
</dbReference>
<evidence type="ECO:0000313" key="2">
    <source>
        <dbReference type="EMBL" id="KAG2189680.1"/>
    </source>
</evidence>
<reference evidence="2" key="1">
    <citation type="submission" date="2020-12" db="EMBL/GenBank/DDBJ databases">
        <title>Metabolic potential, ecology and presence of endohyphal bacteria is reflected in genomic diversity of Mucoromycotina.</title>
        <authorList>
            <person name="Muszewska A."/>
            <person name="Okrasinska A."/>
            <person name="Steczkiewicz K."/>
            <person name="Drgas O."/>
            <person name="Orlowska M."/>
            <person name="Perlinska-Lenart U."/>
            <person name="Aleksandrzak-Piekarczyk T."/>
            <person name="Szatraj K."/>
            <person name="Zielenkiewicz U."/>
            <person name="Pilsyk S."/>
            <person name="Malc E."/>
            <person name="Mieczkowski P."/>
            <person name="Kruszewska J.S."/>
            <person name="Biernat P."/>
            <person name="Pawlowska J."/>
        </authorList>
    </citation>
    <scope>NUCLEOTIDE SEQUENCE</scope>
    <source>
        <strain evidence="2">CBS 226.32</strain>
    </source>
</reference>
<name>A0A8H7UNH2_9FUNG</name>
<evidence type="ECO:0000313" key="3">
    <source>
        <dbReference type="Proteomes" id="UP000650833"/>
    </source>
</evidence>
<feature type="domain" description="F-box" evidence="1">
    <location>
        <begin position="3"/>
        <end position="48"/>
    </location>
</feature>
<dbReference type="InterPro" id="IPR032675">
    <property type="entry name" value="LRR_dom_sf"/>
</dbReference>
<sequence length="629" mass="72979">MTTTIINSLPIEIIELISINTSTHDLLEVILVSKSWYHFFYNFIYRSLSIDTYDKQQRILSAFYTGKLPGHYVRSLTLKGIDLTEHDTFHLTKLFSEVDTLVMDWNIWSSSLQFQAHFDSEAPISFIHPTQGLPPSVDHLFSYYGSHNLRHLTIDAVNQDNTDIWSILASCPRLRTLKLLNLNHEHIITLGYLETIHQLCPHLVDLSIKCTRSDPNPALLPQFSENQDRIVLTRTILESFSLASKSGSAKWPYWLPYFSAKYPHLQHIQFKHCGLGKDRGGNQTIPDQVYTLFTHGCRQLKSIRWNNIIVQHDQQKGLFSLCDQHHEKQQIQPFLHLKRIEAYENFQIPGSIQLSPLVQQGTLMSSLLTSLTIGHPPADVTTAQVIEAIGNCRNLVSLKIQECFIDPEMAYGMDDILTHCKSLHTLYIKDVHLITKCNTIISNHPLKKLKLKRSSFNEGVFDTISRACSQLDHVELLCCFQRDRRDQIRILLPRQELTTLKIQGLRTRRYYAGCRIRFFQINQFWHYMSQYDIHIHPVGQKIAFQKYRNMEFAHTLDRLDERDIQELKSLVTTETLKAWDIEAVLRNLQIPNTCLDASLWDPEALYYSGFVKIEFKSVQHLLINNKLVL</sequence>
<comment type="caution">
    <text evidence="2">The sequence shown here is derived from an EMBL/GenBank/DDBJ whole genome shotgun (WGS) entry which is preliminary data.</text>
</comment>
<gene>
    <name evidence="2" type="ORF">INT46_011706</name>
</gene>
<organism evidence="2 3">
    <name type="scientific">Mucor plumbeus</name>
    <dbReference type="NCBI Taxonomy" id="97098"/>
    <lineage>
        <taxon>Eukaryota</taxon>
        <taxon>Fungi</taxon>
        <taxon>Fungi incertae sedis</taxon>
        <taxon>Mucoromycota</taxon>
        <taxon>Mucoromycotina</taxon>
        <taxon>Mucoromycetes</taxon>
        <taxon>Mucorales</taxon>
        <taxon>Mucorineae</taxon>
        <taxon>Mucoraceae</taxon>
        <taxon>Mucor</taxon>
    </lineage>
</organism>
<dbReference type="PANTHER" id="PTHR31639:SF256">
    <property type="entry name" value="OS07G0242900 PROTEIN"/>
    <property type="match status" value="1"/>
</dbReference>
<dbReference type="PANTHER" id="PTHR31639">
    <property type="entry name" value="F-BOX PROTEIN-LIKE"/>
    <property type="match status" value="1"/>
</dbReference>
<dbReference type="PROSITE" id="PS50181">
    <property type="entry name" value="FBOX"/>
    <property type="match status" value="1"/>
</dbReference>
<proteinExistence type="predicted"/>
<dbReference type="Proteomes" id="UP000650833">
    <property type="component" value="Unassembled WGS sequence"/>
</dbReference>
<dbReference type="OrthoDB" id="2242133at2759"/>
<dbReference type="Gene3D" id="3.80.10.10">
    <property type="entry name" value="Ribonuclease Inhibitor"/>
    <property type="match status" value="2"/>
</dbReference>